<name>A0A5D0NJ72_9ACTN</name>
<dbReference type="STRING" id="1220554.GCA_001552135_00529"/>
<reference evidence="1 2" key="1">
    <citation type="submission" date="2019-08" db="EMBL/GenBank/DDBJ databases">
        <title>Actinomadura sp. nov. CYP1-5 isolated from mountain soil.</title>
        <authorList>
            <person name="Songsumanus A."/>
            <person name="Kuncharoen N."/>
            <person name="Kudo T."/>
            <person name="Yuki M."/>
            <person name="Igarashi Y."/>
            <person name="Tanasupawat S."/>
        </authorList>
    </citation>
    <scope>NUCLEOTIDE SEQUENCE [LARGE SCALE GENOMIC DNA]</scope>
    <source>
        <strain evidence="1 2">JCM 14158</strain>
    </source>
</reference>
<protein>
    <submittedName>
        <fullName evidence="1">Uncharacterized protein</fullName>
    </submittedName>
</protein>
<accession>A0A5D0NJ72</accession>
<dbReference type="EMBL" id="VSFG01000004">
    <property type="protein sequence ID" value="TYB44506.1"/>
    <property type="molecule type" value="Genomic_DNA"/>
</dbReference>
<dbReference type="AlphaFoldDB" id="A0A5D0NJ72"/>
<sequence length="203" mass="21247">MRLPAGPRGRAAPGPPDLDRLFGVPPAAAALAAATGFVPSGEAGVCHRLVEGGPFGAFGRAQRDVARLLAGDGARATGLSASPHGWGWVRVTRSPDDLDRLVADLHVVCATLTAAGYGAYLLCSAVAFRRDGDRQRCALVHAPGRGTFYPYAPRPSGEPGTVRRDNTVETRVREALEGELPIEPDRARWFPVPDAPGLSPPAG</sequence>
<evidence type="ECO:0000313" key="1">
    <source>
        <dbReference type="EMBL" id="TYB44506.1"/>
    </source>
</evidence>
<dbReference type="InterPro" id="IPR054383">
    <property type="entry name" value="PspAB-like"/>
</dbReference>
<keyword evidence="2" id="KW-1185">Reference proteome</keyword>
<dbReference type="Proteomes" id="UP000323380">
    <property type="component" value="Unassembled WGS sequence"/>
</dbReference>
<dbReference type="RefSeq" id="WP_067884892.1">
    <property type="nucleotide sequence ID" value="NZ_VSFG01000004.1"/>
</dbReference>
<dbReference type="Pfam" id="PF22742">
    <property type="entry name" value="PspAB"/>
    <property type="match status" value="1"/>
</dbReference>
<proteinExistence type="predicted"/>
<gene>
    <name evidence="1" type="ORF">FXF69_20280</name>
</gene>
<evidence type="ECO:0000313" key="2">
    <source>
        <dbReference type="Proteomes" id="UP000323380"/>
    </source>
</evidence>
<comment type="caution">
    <text evidence="1">The sequence shown here is derived from an EMBL/GenBank/DDBJ whole genome shotgun (WGS) entry which is preliminary data.</text>
</comment>
<organism evidence="1 2">
    <name type="scientific">Actinomadura chibensis</name>
    <dbReference type="NCBI Taxonomy" id="392828"/>
    <lineage>
        <taxon>Bacteria</taxon>
        <taxon>Bacillati</taxon>
        <taxon>Actinomycetota</taxon>
        <taxon>Actinomycetes</taxon>
        <taxon>Streptosporangiales</taxon>
        <taxon>Thermomonosporaceae</taxon>
        <taxon>Actinomadura</taxon>
    </lineage>
</organism>